<dbReference type="Gene3D" id="3.40.50.150">
    <property type="entry name" value="Vaccinia Virus protein VP39"/>
    <property type="match status" value="1"/>
</dbReference>
<dbReference type="PANTHER" id="PTHR10509:SF14">
    <property type="entry name" value="CAFFEOYL-COA O-METHYLTRANSFERASE 3-RELATED"/>
    <property type="match status" value="1"/>
</dbReference>
<dbReference type="InterPro" id="IPR050362">
    <property type="entry name" value="Cation-dep_OMT"/>
</dbReference>
<dbReference type="PROSITE" id="PS51682">
    <property type="entry name" value="SAM_OMT_I"/>
    <property type="match status" value="1"/>
</dbReference>
<reference evidence="5 6" key="1">
    <citation type="submission" date="2024-01" db="EMBL/GenBank/DDBJ databases">
        <title>Complete genome of Cladobotryum mycophilum ATHUM6906.</title>
        <authorList>
            <person name="Christinaki A.C."/>
            <person name="Myridakis A.I."/>
            <person name="Kouvelis V.N."/>
        </authorList>
    </citation>
    <scope>NUCLEOTIDE SEQUENCE [LARGE SCALE GENOMIC DNA]</scope>
    <source>
        <strain evidence="5 6">ATHUM6906</strain>
    </source>
</reference>
<evidence type="ECO:0000256" key="3">
    <source>
        <dbReference type="ARBA" id="ARBA00022691"/>
    </source>
</evidence>
<accession>A0ABR0SRT3</accession>
<dbReference type="SUPFAM" id="SSF53335">
    <property type="entry name" value="S-adenosyl-L-methionine-dependent methyltransferases"/>
    <property type="match status" value="1"/>
</dbReference>
<proteinExistence type="inferred from homology"/>
<keyword evidence="6" id="KW-1185">Reference proteome</keyword>
<dbReference type="PANTHER" id="PTHR10509">
    <property type="entry name" value="O-METHYLTRANSFERASE-RELATED"/>
    <property type="match status" value="1"/>
</dbReference>
<dbReference type="CDD" id="cd02440">
    <property type="entry name" value="AdoMet_MTases"/>
    <property type="match status" value="1"/>
</dbReference>
<evidence type="ECO:0000256" key="4">
    <source>
        <dbReference type="ARBA" id="ARBA00023453"/>
    </source>
</evidence>
<evidence type="ECO:0000313" key="6">
    <source>
        <dbReference type="Proteomes" id="UP001338125"/>
    </source>
</evidence>
<dbReference type="Proteomes" id="UP001338125">
    <property type="component" value="Unassembled WGS sequence"/>
</dbReference>
<evidence type="ECO:0000313" key="5">
    <source>
        <dbReference type="EMBL" id="KAK5994431.1"/>
    </source>
</evidence>
<keyword evidence="3" id="KW-0949">S-adenosyl-L-methionine</keyword>
<sequence length="252" mass="28038">MKKPDASALYPNEKVATRVMTYAENHSTALPKHIAEYHAWVSENHERAGYMISTFQAQAHVFLARAFGAKRVLEVGSFVGFSALVWAHAVGKDGKVTGMEFVPEYAAKARETFQRNDVTNVEILEGDALQILSTLKPDEPYDLIFIDAQKSGYPDYLKDVLAGSQPGSATRLLRPGGIIMADNVLRRAMVVDESEDNPWAVSGQKKRERSEYENDRDLAALRKFNDAVASNERLEAFLMPLYDGIGLARLVD</sequence>
<evidence type="ECO:0000256" key="2">
    <source>
        <dbReference type="ARBA" id="ARBA00022679"/>
    </source>
</evidence>
<name>A0ABR0SRT3_9HYPO</name>
<dbReference type="Pfam" id="PF01596">
    <property type="entry name" value="Methyltransf_3"/>
    <property type="match status" value="1"/>
</dbReference>
<keyword evidence="1" id="KW-0489">Methyltransferase</keyword>
<dbReference type="InterPro" id="IPR029063">
    <property type="entry name" value="SAM-dependent_MTases_sf"/>
</dbReference>
<comment type="caution">
    <text evidence="5">The sequence shown here is derived from an EMBL/GenBank/DDBJ whole genome shotgun (WGS) entry which is preliminary data.</text>
</comment>
<gene>
    <name evidence="5" type="ORF">PT974_04905</name>
</gene>
<protein>
    <submittedName>
        <fullName evidence="5">O-methyltransferase MdmC-like protein</fullName>
    </submittedName>
</protein>
<dbReference type="EMBL" id="JAVFKD010000010">
    <property type="protein sequence ID" value="KAK5994431.1"/>
    <property type="molecule type" value="Genomic_DNA"/>
</dbReference>
<dbReference type="InterPro" id="IPR002935">
    <property type="entry name" value="SAM_O-MeTrfase"/>
</dbReference>
<comment type="similarity">
    <text evidence="4">Belongs to the class I-like SAM-binding methyltransferase superfamily. Cation-dependent O-methyltransferase family.</text>
</comment>
<organism evidence="5 6">
    <name type="scientific">Cladobotryum mycophilum</name>
    <dbReference type="NCBI Taxonomy" id="491253"/>
    <lineage>
        <taxon>Eukaryota</taxon>
        <taxon>Fungi</taxon>
        <taxon>Dikarya</taxon>
        <taxon>Ascomycota</taxon>
        <taxon>Pezizomycotina</taxon>
        <taxon>Sordariomycetes</taxon>
        <taxon>Hypocreomycetidae</taxon>
        <taxon>Hypocreales</taxon>
        <taxon>Hypocreaceae</taxon>
        <taxon>Cladobotryum</taxon>
    </lineage>
</organism>
<evidence type="ECO:0000256" key="1">
    <source>
        <dbReference type="ARBA" id="ARBA00022603"/>
    </source>
</evidence>
<keyword evidence="2" id="KW-0808">Transferase</keyword>